<comment type="caution">
    <text evidence="3">The sequence shown here is derived from an EMBL/GenBank/DDBJ whole genome shotgun (WGS) entry which is preliminary data.</text>
</comment>
<sequence length="162" mass="18005">MLTSSFQEVDGNLITMALAGEFDVIAHGCNCQCVQGSGIARQMNYQFGTNNPANFSLEAIQYKGAIDKLGRVQVHHIPTYGRERGLWVCNLYTQYNYGATAVQLDYEALTLCLRKLNRLYKGKYLGLPLIGGGLAGGDRDRIKQIMKAELTDCHVTLVHYKP</sequence>
<organism evidence="3 4">
    <name type="scientific">Spirosoma oryzae</name>
    <dbReference type="NCBI Taxonomy" id="1469603"/>
    <lineage>
        <taxon>Bacteria</taxon>
        <taxon>Pseudomonadati</taxon>
        <taxon>Bacteroidota</taxon>
        <taxon>Cytophagia</taxon>
        <taxon>Cytophagales</taxon>
        <taxon>Cytophagaceae</taxon>
        <taxon>Spirosoma</taxon>
    </lineage>
</organism>
<dbReference type="PANTHER" id="PTHR12521:SF0">
    <property type="entry name" value="ADP-RIBOSE GLYCOHYDROLASE OARD1"/>
    <property type="match status" value="1"/>
</dbReference>
<dbReference type="InterPro" id="IPR043472">
    <property type="entry name" value="Macro_dom-like"/>
</dbReference>
<keyword evidence="4" id="KW-1185">Reference proteome</keyword>
<evidence type="ECO:0000256" key="1">
    <source>
        <dbReference type="ARBA" id="ARBA00035885"/>
    </source>
</evidence>
<dbReference type="PROSITE" id="PS51154">
    <property type="entry name" value="MACRO"/>
    <property type="match status" value="1"/>
</dbReference>
<evidence type="ECO:0000313" key="4">
    <source>
        <dbReference type="Proteomes" id="UP000238375"/>
    </source>
</evidence>
<dbReference type="RefSeq" id="WP_106139523.1">
    <property type="nucleotide sequence ID" value="NZ_PVTE01000019.1"/>
</dbReference>
<protein>
    <submittedName>
        <fullName evidence="3">O-acetyl-ADP-ribose deacetylase (Regulator of RNase III)</fullName>
    </submittedName>
</protein>
<reference evidence="3 4" key="1">
    <citation type="submission" date="2018-03" db="EMBL/GenBank/DDBJ databases">
        <title>Genomic Encyclopedia of Archaeal and Bacterial Type Strains, Phase II (KMG-II): from individual species to whole genera.</title>
        <authorList>
            <person name="Goeker M."/>
        </authorList>
    </citation>
    <scope>NUCLEOTIDE SEQUENCE [LARGE SCALE GENOMIC DNA]</scope>
    <source>
        <strain evidence="3 4">DSM 28354</strain>
    </source>
</reference>
<dbReference type="PANTHER" id="PTHR12521">
    <property type="entry name" value="PROTEIN C6ORF130"/>
    <property type="match status" value="1"/>
</dbReference>
<evidence type="ECO:0000259" key="2">
    <source>
        <dbReference type="PROSITE" id="PS51154"/>
    </source>
</evidence>
<evidence type="ECO:0000313" key="3">
    <source>
        <dbReference type="EMBL" id="PRY33858.1"/>
    </source>
</evidence>
<dbReference type="InterPro" id="IPR050892">
    <property type="entry name" value="ADP-ribose_metab_enzymes"/>
</dbReference>
<name>A0A2T0SKB8_9BACT</name>
<dbReference type="SUPFAM" id="SSF52949">
    <property type="entry name" value="Macro domain-like"/>
    <property type="match status" value="1"/>
</dbReference>
<dbReference type="EMBL" id="PVTE01000019">
    <property type="protein sequence ID" value="PRY33858.1"/>
    <property type="molecule type" value="Genomic_DNA"/>
</dbReference>
<comment type="catalytic activity">
    <reaction evidence="1">
        <text>an N-(ADP-alpha-D-ribosyl)-thymidine in DNA + H2O = a thymidine in DNA + ADP-D-ribose</text>
        <dbReference type="Rhea" id="RHEA:71655"/>
        <dbReference type="Rhea" id="RHEA-COMP:13556"/>
        <dbReference type="Rhea" id="RHEA-COMP:18051"/>
        <dbReference type="ChEBI" id="CHEBI:15377"/>
        <dbReference type="ChEBI" id="CHEBI:57967"/>
        <dbReference type="ChEBI" id="CHEBI:137386"/>
        <dbReference type="ChEBI" id="CHEBI:191199"/>
    </reaction>
    <physiologicalReaction direction="left-to-right" evidence="1">
        <dbReference type="Rhea" id="RHEA:71656"/>
    </physiologicalReaction>
</comment>
<proteinExistence type="predicted"/>
<dbReference type="InterPro" id="IPR002589">
    <property type="entry name" value="Macro_dom"/>
</dbReference>
<dbReference type="GO" id="GO:0140291">
    <property type="term" value="P:peptidyl-glutamate ADP-deribosylation"/>
    <property type="evidence" value="ECO:0007669"/>
    <property type="project" value="TreeGrafter"/>
</dbReference>
<accession>A0A2T0SKB8</accession>
<dbReference type="Proteomes" id="UP000238375">
    <property type="component" value="Unassembled WGS sequence"/>
</dbReference>
<gene>
    <name evidence="3" type="ORF">CLV58_1197</name>
</gene>
<feature type="domain" description="Macro" evidence="2">
    <location>
        <begin position="1"/>
        <end position="162"/>
    </location>
</feature>
<dbReference type="Gene3D" id="3.40.220.10">
    <property type="entry name" value="Leucine Aminopeptidase, subunit E, domain 1"/>
    <property type="match status" value="1"/>
</dbReference>
<dbReference type="AlphaFoldDB" id="A0A2T0SKB8"/>